<reference evidence="2" key="1">
    <citation type="submission" date="2017-02" db="UniProtKB">
        <authorList>
            <consortium name="WormBaseParasite"/>
        </authorList>
    </citation>
    <scope>IDENTIFICATION</scope>
</reference>
<keyword evidence="1" id="KW-1185">Reference proteome</keyword>
<proteinExistence type="predicted"/>
<dbReference type="Proteomes" id="UP000036681">
    <property type="component" value="Unplaced"/>
</dbReference>
<dbReference type="WBParaSite" id="ALUE_0002012201-mRNA-1">
    <property type="protein sequence ID" value="ALUE_0002012201-mRNA-1"/>
    <property type="gene ID" value="ALUE_0002012201"/>
</dbReference>
<organism evidence="1 2">
    <name type="scientific">Ascaris lumbricoides</name>
    <name type="common">Giant roundworm</name>
    <dbReference type="NCBI Taxonomy" id="6252"/>
    <lineage>
        <taxon>Eukaryota</taxon>
        <taxon>Metazoa</taxon>
        <taxon>Ecdysozoa</taxon>
        <taxon>Nematoda</taxon>
        <taxon>Chromadorea</taxon>
        <taxon>Rhabditida</taxon>
        <taxon>Spirurina</taxon>
        <taxon>Ascaridomorpha</taxon>
        <taxon>Ascaridoidea</taxon>
        <taxon>Ascarididae</taxon>
        <taxon>Ascaris</taxon>
    </lineage>
</organism>
<protein>
    <submittedName>
        <fullName evidence="2">Ovule protein</fullName>
    </submittedName>
</protein>
<evidence type="ECO:0000313" key="2">
    <source>
        <dbReference type="WBParaSite" id="ALUE_0002012201-mRNA-1"/>
    </source>
</evidence>
<name>A0A0M3IMZ4_ASCLU</name>
<accession>A0A0M3IMZ4</accession>
<sequence>MCIALCTFYPHSYILHSFSQYVIMKTVFKKIALEYILMQGNIPSATLPSRSKSILPQV</sequence>
<evidence type="ECO:0000313" key="1">
    <source>
        <dbReference type="Proteomes" id="UP000036681"/>
    </source>
</evidence>
<dbReference type="AlphaFoldDB" id="A0A0M3IMZ4"/>